<gene>
    <name evidence="1" type="ORF">Cvel_27666</name>
</gene>
<dbReference type="PhylomeDB" id="A0A0G4HHG4"/>
<accession>A0A0G4HHG4</accession>
<proteinExistence type="predicted"/>
<dbReference type="VEuPathDB" id="CryptoDB:Cvel_27666"/>
<evidence type="ECO:0000313" key="1">
    <source>
        <dbReference type="EMBL" id="CEM43588.1"/>
    </source>
</evidence>
<protein>
    <submittedName>
        <fullName evidence="1">Uncharacterized protein</fullName>
    </submittedName>
</protein>
<reference evidence="1" key="1">
    <citation type="submission" date="2014-11" db="EMBL/GenBank/DDBJ databases">
        <authorList>
            <person name="Otto D Thomas"/>
            <person name="Naeem Raeece"/>
        </authorList>
    </citation>
    <scope>NUCLEOTIDE SEQUENCE</scope>
</reference>
<organism evidence="1">
    <name type="scientific">Chromera velia CCMP2878</name>
    <dbReference type="NCBI Taxonomy" id="1169474"/>
    <lineage>
        <taxon>Eukaryota</taxon>
        <taxon>Sar</taxon>
        <taxon>Alveolata</taxon>
        <taxon>Colpodellida</taxon>
        <taxon>Chromeraceae</taxon>
        <taxon>Chromera</taxon>
    </lineage>
</organism>
<dbReference type="AlphaFoldDB" id="A0A0G4HHG4"/>
<sequence>MDRNFKKLLSALQVAYGLDEPAKAKRWVTVKHILLRVRRLIPGPFELRQRVLLMKLVFELIENDEVKLAGEKWERIWELQMVHIDNGCLSDPSGVELYMEKRQSPIKGPVGLSHLIPEWDGFRGSNGNERSHLKLDLTLKGSSCRTGLSNAAMKLTVHRMTQRHLQDNSLPSLPNADISILKVANDQCEELWGNEVDSERAGGAG</sequence>
<name>A0A0G4HHG4_9ALVE</name>
<dbReference type="EMBL" id="CDMZ01002720">
    <property type="protein sequence ID" value="CEM43588.1"/>
    <property type="molecule type" value="Genomic_DNA"/>
</dbReference>